<proteinExistence type="predicted"/>
<feature type="compositionally biased region" description="Polar residues" evidence="1">
    <location>
        <begin position="89"/>
        <end position="98"/>
    </location>
</feature>
<dbReference type="AlphaFoldDB" id="K0SGH7"/>
<feature type="compositionally biased region" description="Polar residues" evidence="1">
    <location>
        <begin position="242"/>
        <end position="253"/>
    </location>
</feature>
<sequence>MFGGPRPDDTGRWTGRRVPCDACRTSLSNIEYCDAAAGLLPYLRRRAGQREDKNSKPRKALTNAPKNRSESRRGHAAMDLRHGGRTRRTSTQLAPTDQDANGCTVRATTCLPAAHCPPLLKGVCFLWCILPPQRCGGVFGLGMPPKNAQSSGLMSPSAGWTPDLRLRLAFQQSAPGRFSEAYLQCVQVRHRYLKPADLMLAGQSANSGDRPSDRHPIVAYSECPDFDPEGRRRPSVPLERATATSSECTTGTRNGYILGGRPASGVRGDDGVYPARPSALYTLTGPLGRSMASVDLKQPSMHRRCHAVDNHRSVGSDVRATHVRLGRV</sequence>
<feature type="region of interest" description="Disordered" evidence="1">
    <location>
        <begin position="47"/>
        <end position="98"/>
    </location>
</feature>
<dbReference type="EMBL" id="AGNL01016179">
    <property type="protein sequence ID" value="EJK65208.1"/>
    <property type="molecule type" value="Genomic_DNA"/>
</dbReference>
<evidence type="ECO:0000313" key="3">
    <source>
        <dbReference type="Proteomes" id="UP000266841"/>
    </source>
</evidence>
<evidence type="ECO:0000313" key="2">
    <source>
        <dbReference type="EMBL" id="EJK65208.1"/>
    </source>
</evidence>
<comment type="caution">
    <text evidence="2">The sequence shown here is derived from an EMBL/GenBank/DDBJ whole genome shotgun (WGS) entry which is preliminary data.</text>
</comment>
<gene>
    <name evidence="2" type="ORF">THAOC_13961</name>
</gene>
<accession>K0SGH7</accession>
<feature type="region of interest" description="Disordered" evidence="1">
    <location>
        <begin position="221"/>
        <end position="262"/>
    </location>
</feature>
<reference evidence="2 3" key="1">
    <citation type="journal article" date="2012" name="Genome Biol.">
        <title>Genome and low-iron response of an oceanic diatom adapted to chronic iron limitation.</title>
        <authorList>
            <person name="Lommer M."/>
            <person name="Specht M."/>
            <person name="Roy A.S."/>
            <person name="Kraemer L."/>
            <person name="Andreson R."/>
            <person name="Gutowska M.A."/>
            <person name="Wolf J."/>
            <person name="Bergner S.V."/>
            <person name="Schilhabel M.B."/>
            <person name="Klostermeier U.C."/>
            <person name="Beiko R.G."/>
            <person name="Rosenstiel P."/>
            <person name="Hippler M."/>
            <person name="Laroche J."/>
        </authorList>
    </citation>
    <scope>NUCLEOTIDE SEQUENCE [LARGE SCALE GENOMIC DNA]</scope>
    <source>
        <strain evidence="2 3">CCMP1005</strain>
    </source>
</reference>
<evidence type="ECO:0000256" key="1">
    <source>
        <dbReference type="SAM" id="MobiDB-lite"/>
    </source>
</evidence>
<name>K0SGH7_THAOC</name>
<keyword evidence="3" id="KW-1185">Reference proteome</keyword>
<protein>
    <submittedName>
        <fullName evidence="2">Uncharacterized protein</fullName>
    </submittedName>
</protein>
<feature type="compositionally biased region" description="Basic and acidic residues" evidence="1">
    <location>
        <begin position="67"/>
        <end position="82"/>
    </location>
</feature>
<dbReference type="Proteomes" id="UP000266841">
    <property type="component" value="Unassembled WGS sequence"/>
</dbReference>
<organism evidence="2 3">
    <name type="scientific">Thalassiosira oceanica</name>
    <name type="common">Marine diatom</name>
    <dbReference type="NCBI Taxonomy" id="159749"/>
    <lineage>
        <taxon>Eukaryota</taxon>
        <taxon>Sar</taxon>
        <taxon>Stramenopiles</taxon>
        <taxon>Ochrophyta</taxon>
        <taxon>Bacillariophyta</taxon>
        <taxon>Coscinodiscophyceae</taxon>
        <taxon>Thalassiosirophycidae</taxon>
        <taxon>Thalassiosirales</taxon>
        <taxon>Thalassiosiraceae</taxon>
        <taxon>Thalassiosira</taxon>
    </lineage>
</organism>